<dbReference type="Proteomes" id="UP000199656">
    <property type="component" value="Unassembled WGS sequence"/>
</dbReference>
<gene>
    <name evidence="1" type="ORF">SAMN05660909_03407</name>
</gene>
<accession>A0A1H4DYW5</accession>
<name>A0A1H4DYW5_9BACT</name>
<reference evidence="2" key="1">
    <citation type="submission" date="2016-10" db="EMBL/GenBank/DDBJ databases">
        <authorList>
            <person name="Varghese N."/>
            <person name="Submissions S."/>
        </authorList>
    </citation>
    <scope>NUCLEOTIDE SEQUENCE [LARGE SCALE GENOMIC DNA]</scope>
    <source>
        <strain evidence="2">DSM 23920</strain>
    </source>
</reference>
<protein>
    <submittedName>
        <fullName evidence="1">Uncharacterized protein</fullName>
    </submittedName>
</protein>
<organism evidence="1 2">
    <name type="scientific">Chitinophaga terrae</name>
    <name type="common">ex Kim and Jung 2007</name>
    <dbReference type="NCBI Taxonomy" id="408074"/>
    <lineage>
        <taxon>Bacteria</taxon>
        <taxon>Pseudomonadati</taxon>
        <taxon>Bacteroidota</taxon>
        <taxon>Chitinophagia</taxon>
        <taxon>Chitinophagales</taxon>
        <taxon>Chitinophagaceae</taxon>
        <taxon>Chitinophaga</taxon>
    </lineage>
</organism>
<sequence>MQMHIIFLTSHVHFPDFYITSKLPMQEPDFLFDVQDLMTPFIANRVATVFNLNAGSFYQRNEIFRQKRIGLKIALAALINGGEGKYR</sequence>
<proteinExistence type="predicted"/>
<evidence type="ECO:0000313" key="1">
    <source>
        <dbReference type="EMBL" id="SEA77826.1"/>
    </source>
</evidence>
<dbReference type="EMBL" id="FNRL01000015">
    <property type="protein sequence ID" value="SEA77826.1"/>
    <property type="molecule type" value="Genomic_DNA"/>
</dbReference>
<dbReference type="AlphaFoldDB" id="A0A1H4DYW5"/>
<keyword evidence="2" id="KW-1185">Reference proteome</keyword>
<dbReference type="STRING" id="408074.SAMN05660909_03407"/>
<evidence type="ECO:0000313" key="2">
    <source>
        <dbReference type="Proteomes" id="UP000199656"/>
    </source>
</evidence>